<dbReference type="GO" id="GO:0008168">
    <property type="term" value="F:methyltransferase activity"/>
    <property type="evidence" value="ECO:0007669"/>
    <property type="project" value="UniProtKB-KW"/>
</dbReference>
<feature type="binding site" evidence="6">
    <location>
        <position position="145"/>
    </location>
    <ligand>
        <name>S-adenosyl-L-methionine</name>
        <dbReference type="ChEBI" id="CHEBI:59789"/>
    </ligand>
</feature>
<reference evidence="7 8" key="1">
    <citation type="submission" date="2022-01" db="EMBL/GenBank/DDBJ databases">
        <title>Novel bile acid biosynthetic pathways are enriched in the microbiome of centenarians.</title>
        <authorList>
            <person name="Sato Y."/>
            <person name="Atarashi K."/>
            <person name="Plichta R.D."/>
            <person name="Arai Y."/>
            <person name="Sasajima S."/>
            <person name="Kearney M.S."/>
            <person name="Suda W."/>
            <person name="Takeshita K."/>
            <person name="Sasaki T."/>
            <person name="Okamoto S."/>
            <person name="Skelly N.A."/>
            <person name="Okamura Y."/>
            <person name="Vlamakis H."/>
            <person name="Li Y."/>
            <person name="Tanoue T."/>
            <person name="Takei H."/>
            <person name="Nittono H."/>
            <person name="Narushima S."/>
            <person name="Irie J."/>
            <person name="Itoh H."/>
            <person name="Moriya K."/>
            <person name="Sugiura Y."/>
            <person name="Suematsu M."/>
            <person name="Moritoki N."/>
            <person name="Shibata S."/>
            <person name="Littman R.D."/>
            <person name="Fischbach A.M."/>
            <person name="Uwamino Y."/>
            <person name="Inoue T."/>
            <person name="Honda A."/>
            <person name="Hattori M."/>
            <person name="Murai T."/>
            <person name="Xavier J.R."/>
            <person name="Hirose N."/>
            <person name="Honda K."/>
        </authorList>
    </citation>
    <scope>NUCLEOTIDE SEQUENCE [LARGE SCALE GENOMIC DNA]</scope>
    <source>
        <strain evidence="7 8">CE91-St30</strain>
    </source>
</reference>
<evidence type="ECO:0000313" key="7">
    <source>
        <dbReference type="EMBL" id="BDE94672.1"/>
    </source>
</evidence>
<dbReference type="Gene3D" id="3.40.50.150">
    <property type="entry name" value="Vaccinia Virus protein VP39"/>
    <property type="match status" value="1"/>
</dbReference>
<organism evidence="7 8">
    <name type="scientific">Raoultibacter timonensis</name>
    <dbReference type="NCBI Taxonomy" id="1907662"/>
    <lineage>
        <taxon>Bacteria</taxon>
        <taxon>Bacillati</taxon>
        <taxon>Actinomycetota</taxon>
        <taxon>Coriobacteriia</taxon>
        <taxon>Eggerthellales</taxon>
        <taxon>Eggerthellaceae</taxon>
        <taxon>Raoultibacter</taxon>
    </lineage>
</organism>
<dbReference type="HAMAP" id="MF_00074">
    <property type="entry name" value="16SrRNA_methyltr_G"/>
    <property type="match status" value="1"/>
</dbReference>
<evidence type="ECO:0000256" key="5">
    <source>
        <dbReference type="ARBA" id="ARBA00022691"/>
    </source>
</evidence>
<dbReference type="EC" id="2.1.1.-" evidence="6"/>
<comment type="caution">
    <text evidence="6">Lacks conserved residue(s) required for the propagation of feature annotation.</text>
</comment>
<dbReference type="GO" id="GO:0032259">
    <property type="term" value="P:methylation"/>
    <property type="evidence" value="ECO:0007669"/>
    <property type="project" value="UniProtKB-KW"/>
</dbReference>
<feature type="binding site" evidence="6">
    <location>
        <position position="82"/>
    </location>
    <ligand>
        <name>S-adenosyl-L-methionine</name>
        <dbReference type="ChEBI" id="CHEBI:59789"/>
    </ligand>
</feature>
<dbReference type="InterPro" id="IPR029063">
    <property type="entry name" value="SAM-dependent_MTases_sf"/>
</dbReference>
<gene>
    <name evidence="6 7" type="primary">rsmG</name>
    <name evidence="7" type="ORF">CE91St30_00050</name>
</gene>
<feature type="binding site" evidence="6">
    <location>
        <position position="77"/>
    </location>
    <ligand>
        <name>S-adenosyl-L-methionine</name>
        <dbReference type="ChEBI" id="CHEBI:59789"/>
    </ligand>
</feature>
<keyword evidence="2 6" id="KW-0698">rRNA processing</keyword>
<name>A0ABM7WEY0_9ACTN</name>
<keyword evidence="4 6" id="KW-0808">Transferase</keyword>
<dbReference type="Proteomes" id="UP001320544">
    <property type="component" value="Chromosome"/>
</dbReference>
<evidence type="ECO:0000256" key="1">
    <source>
        <dbReference type="ARBA" id="ARBA00022490"/>
    </source>
</evidence>
<keyword evidence="8" id="KW-1185">Reference proteome</keyword>
<dbReference type="RefSeq" id="WP_244387436.1">
    <property type="nucleotide sequence ID" value="NZ_AP025564.1"/>
</dbReference>
<keyword evidence="1 6" id="KW-0963">Cytoplasm</keyword>
<evidence type="ECO:0000256" key="6">
    <source>
        <dbReference type="HAMAP-Rule" id="MF_00074"/>
    </source>
</evidence>
<keyword evidence="3 6" id="KW-0489">Methyltransferase</keyword>
<keyword evidence="5 6" id="KW-0949">S-adenosyl-L-methionine</keyword>
<dbReference type="InterPro" id="IPR003682">
    <property type="entry name" value="rRNA_ssu_MeTfrase_G"/>
</dbReference>
<evidence type="ECO:0000313" key="8">
    <source>
        <dbReference type="Proteomes" id="UP001320544"/>
    </source>
</evidence>
<evidence type="ECO:0000256" key="3">
    <source>
        <dbReference type="ARBA" id="ARBA00022603"/>
    </source>
</evidence>
<comment type="function">
    <text evidence="6">Specifically methylates the N7 position of a guanine in 16S rRNA.</text>
</comment>
<feature type="binding site" evidence="6">
    <location>
        <begin position="128"/>
        <end position="129"/>
    </location>
    <ligand>
        <name>S-adenosyl-L-methionine</name>
        <dbReference type="ChEBI" id="CHEBI:59789"/>
    </ligand>
</feature>
<comment type="similarity">
    <text evidence="6">Belongs to the methyltransferase superfamily. RNA methyltransferase RsmG family.</text>
</comment>
<dbReference type="PANTHER" id="PTHR31760:SF0">
    <property type="entry name" value="S-ADENOSYL-L-METHIONINE-DEPENDENT METHYLTRANSFERASES SUPERFAMILY PROTEIN"/>
    <property type="match status" value="1"/>
</dbReference>
<dbReference type="PANTHER" id="PTHR31760">
    <property type="entry name" value="S-ADENOSYL-L-METHIONINE-DEPENDENT METHYLTRANSFERASES SUPERFAMILY PROTEIN"/>
    <property type="match status" value="1"/>
</dbReference>
<accession>A0ABM7WEY0</accession>
<dbReference type="Pfam" id="PF02527">
    <property type="entry name" value="GidB"/>
    <property type="match status" value="1"/>
</dbReference>
<evidence type="ECO:0000256" key="2">
    <source>
        <dbReference type="ARBA" id="ARBA00022552"/>
    </source>
</evidence>
<protein>
    <recommendedName>
        <fullName evidence="6">Ribosomal RNA small subunit methyltransferase G</fullName>
        <ecNumber evidence="6">2.1.1.-</ecNumber>
    </recommendedName>
    <alternativeName>
        <fullName evidence="6">16S rRNA 7-methylguanosine methyltransferase</fullName>
        <shortName evidence="6">16S rRNA m7G methyltransferase</shortName>
    </alternativeName>
</protein>
<evidence type="ECO:0000256" key="4">
    <source>
        <dbReference type="ARBA" id="ARBA00022679"/>
    </source>
</evidence>
<proteinExistence type="inferred from homology"/>
<dbReference type="NCBIfam" id="TIGR00138">
    <property type="entry name" value="rsmG_gidB"/>
    <property type="match status" value="1"/>
</dbReference>
<dbReference type="EMBL" id="AP025564">
    <property type="protein sequence ID" value="BDE94672.1"/>
    <property type="molecule type" value="Genomic_DNA"/>
</dbReference>
<dbReference type="SUPFAM" id="SSF53335">
    <property type="entry name" value="S-adenosyl-L-methionine-dependent methyltransferases"/>
    <property type="match status" value="1"/>
</dbReference>
<sequence length="235" mass="25762">MIEDTTWAEKTAQALGISVDRMNLIESYLLHVIEANKTTNLTRIETLESGRMLHLEDSLSGLKEFNKAPEGLYGDLGTGGGFPGVPLSIATGRTVLLVDSVKKKVAILEDIVREMGLSKQMSTYGGRIEDLATEKKASFSVLTARALSSLSSLLELSSPLLVQGGQLICYKANVEDEEIDHVEELKGLLAMRLVSDRSFTLSDGVTPRRILVFEKKGYPSIKLPRRVGMAQKRPL</sequence>
<comment type="subcellular location">
    <subcellularLocation>
        <location evidence="6">Cytoplasm</location>
    </subcellularLocation>
</comment>